<dbReference type="Proteomes" id="UP001574673">
    <property type="component" value="Unassembled WGS sequence"/>
</dbReference>
<dbReference type="EMBL" id="JBEUWX010000002">
    <property type="protein sequence ID" value="MFA9949860.1"/>
    <property type="molecule type" value="Genomic_DNA"/>
</dbReference>
<accession>A0ABV4UFM6</accession>
<evidence type="ECO:0000313" key="1">
    <source>
        <dbReference type="EMBL" id="MFA9949860.1"/>
    </source>
</evidence>
<comment type="caution">
    <text evidence="1">The sequence shown here is derived from an EMBL/GenBank/DDBJ whole genome shotgun (WGS) entry which is preliminary data.</text>
</comment>
<dbReference type="RefSeq" id="WP_418890958.1">
    <property type="nucleotide sequence ID" value="NZ_JBEUWX010000002.1"/>
</dbReference>
<sequence length="105" mass="11913">MKPMTIQEIYDYAKLSTLAYVDLSKHGRDKITPEIIIDEGASERLPGKSARIPEALGRQMFDPKEPADITGRWTILDPYFKRSDDTGYSLGGRLAYNESEFKRVA</sequence>
<gene>
    <name evidence="1" type="ORF">ABCS64_05910</name>
</gene>
<evidence type="ECO:0000313" key="2">
    <source>
        <dbReference type="Proteomes" id="UP001574673"/>
    </source>
</evidence>
<protein>
    <submittedName>
        <fullName evidence="1">Uncharacterized protein</fullName>
    </submittedName>
</protein>
<name>A0ABV4UFM6_9RHOO</name>
<organism evidence="1 2">
    <name type="scientific">Dentiradicibacter hellwigii</name>
    <dbReference type="NCBI Taxonomy" id="3149053"/>
    <lineage>
        <taxon>Bacteria</taxon>
        <taxon>Pseudomonadati</taxon>
        <taxon>Pseudomonadota</taxon>
        <taxon>Betaproteobacteria</taxon>
        <taxon>Rhodocyclales</taxon>
        <taxon>Rhodocyclaceae</taxon>
        <taxon>Dentiradicibacter</taxon>
    </lineage>
</organism>
<proteinExistence type="predicted"/>
<keyword evidence="2" id="KW-1185">Reference proteome</keyword>
<reference evidence="2" key="1">
    <citation type="submission" date="2024-06" db="EMBL/GenBank/DDBJ databases">
        <title>Radixoralia hellwigii gen. nov., sp nov., isolated from a root canal in the human oral cavity.</title>
        <authorList>
            <person name="Bartsch S."/>
            <person name="Wittmer A."/>
            <person name="Schulz A.-K."/>
            <person name="Neumann-Schaal M."/>
            <person name="Wolf J."/>
            <person name="Gronow S."/>
            <person name="Tennert C."/>
            <person name="Haecker G."/>
            <person name="Cieplik F."/>
            <person name="Al-Ahmad A."/>
        </authorList>
    </citation>
    <scope>NUCLEOTIDE SEQUENCE [LARGE SCALE GENOMIC DNA]</scope>
    <source>
        <strain evidence="2">Wk13</strain>
    </source>
</reference>